<keyword evidence="2" id="KW-1185">Reference proteome</keyword>
<sequence length="63" mass="7065">MSRQVSPAEVRELLAALPRWFPAAARWSVKLANHGPGWMPQVLRGVPLRLACWLGSVYARRLA</sequence>
<proteinExistence type="predicted"/>
<comment type="caution">
    <text evidence="1">The sequence shown here is derived from an EMBL/GenBank/DDBJ whole genome shotgun (WGS) entry which is preliminary data.</text>
</comment>
<name>A0A916SN43_9BURK</name>
<reference evidence="1" key="1">
    <citation type="journal article" date="2014" name="Int. J. Syst. Evol. Microbiol.">
        <title>Complete genome sequence of Corynebacterium casei LMG S-19264T (=DSM 44701T), isolated from a smear-ripened cheese.</title>
        <authorList>
            <consortium name="US DOE Joint Genome Institute (JGI-PGF)"/>
            <person name="Walter F."/>
            <person name="Albersmeier A."/>
            <person name="Kalinowski J."/>
            <person name="Ruckert C."/>
        </authorList>
    </citation>
    <scope>NUCLEOTIDE SEQUENCE</scope>
    <source>
        <strain evidence="1">CGMCC 1.15322</strain>
    </source>
</reference>
<organism evidence="1 2">
    <name type="scientific">Polaromonas eurypsychrophila</name>
    <dbReference type="NCBI Taxonomy" id="1614635"/>
    <lineage>
        <taxon>Bacteria</taxon>
        <taxon>Pseudomonadati</taxon>
        <taxon>Pseudomonadota</taxon>
        <taxon>Betaproteobacteria</taxon>
        <taxon>Burkholderiales</taxon>
        <taxon>Comamonadaceae</taxon>
        <taxon>Polaromonas</taxon>
    </lineage>
</organism>
<dbReference type="RefSeq" id="WP_188709155.1">
    <property type="nucleotide sequence ID" value="NZ_BMIG01000011.1"/>
</dbReference>
<evidence type="ECO:0000313" key="2">
    <source>
        <dbReference type="Proteomes" id="UP000620596"/>
    </source>
</evidence>
<accession>A0A916SN43</accession>
<evidence type="ECO:0000313" key="1">
    <source>
        <dbReference type="EMBL" id="GGB05587.1"/>
    </source>
</evidence>
<protein>
    <submittedName>
        <fullName evidence="1">Uncharacterized protein</fullName>
    </submittedName>
</protein>
<dbReference type="EMBL" id="BMIG01000011">
    <property type="protein sequence ID" value="GGB05587.1"/>
    <property type="molecule type" value="Genomic_DNA"/>
</dbReference>
<gene>
    <name evidence="1" type="ORF">GCM10011496_28150</name>
</gene>
<dbReference type="AlphaFoldDB" id="A0A916SN43"/>
<reference evidence="1" key="2">
    <citation type="submission" date="2020-09" db="EMBL/GenBank/DDBJ databases">
        <authorList>
            <person name="Sun Q."/>
            <person name="Zhou Y."/>
        </authorList>
    </citation>
    <scope>NUCLEOTIDE SEQUENCE</scope>
    <source>
        <strain evidence="1">CGMCC 1.15322</strain>
    </source>
</reference>
<dbReference type="Proteomes" id="UP000620596">
    <property type="component" value="Unassembled WGS sequence"/>
</dbReference>